<dbReference type="Gene3D" id="3.40.190.170">
    <property type="entry name" value="Bacterial extracellular solute-binding protein, family 7"/>
    <property type="match status" value="1"/>
</dbReference>
<accession>A0ABV7EQW4</accession>
<dbReference type="PIRSF" id="PIRSF006470">
    <property type="entry name" value="DctB"/>
    <property type="match status" value="1"/>
</dbReference>
<evidence type="ECO:0000256" key="1">
    <source>
        <dbReference type="ARBA" id="ARBA00009023"/>
    </source>
</evidence>
<dbReference type="Proteomes" id="UP001595462">
    <property type="component" value="Unassembled WGS sequence"/>
</dbReference>
<evidence type="ECO:0000256" key="2">
    <source>
        <dbReference type="ARBA" id="ARBA00022448"/>
    </source>
</evidence>
<comment type="similarity">
    <text evidence="1">Belongs to the bacterial solute-binding protein 7 family.</text>
</comment>
<evidence type="ECO:0000256" key="4">
    <source>
        <dbReference type="SAM" id="SignalP"/>
    </source>
</evidence>
<feature type="chain" id="PRO_5046437768" evidence="4">
    <location>
        <begin position="28"/>
        <end position="337"/>
    </location>
</feature>
<name>A0ABV7EQW4_9GAMM</name>
<dbReference type="InterPro" id="IPR004682">
    <property type="entry name" value="TRAP_DctP"/>
</dbReference>
<protein>
    <submittedName>
        <fullName evidence="5">DctP family TRAP transporter solute-binding subunit</fullName>
    </submittedName>
</protein>
<dbReference type="Pfam" id="PF03480">
    <property type="entry name" value="DctP"/>
    <property type="match status" value="1"/>
</dbReference>
<feature type="signal peptide" evidence="4">
    <location>
        <begin position="1"/>
        <end position="27"/>
    </location>
</feature>
<dbReference type="InterPro" id="IPR038404">
    <property type="entry name" value="TRAP_DctP_sf"/>
</dbReference>
<keyword evidence="6" id="KW-1185">Reference proteome</keyword>
<dbReference type="InterPro" id="IPR018389">
    <property type="entry name" value="DctP_fam"/>
</dbReference>
<evidence type="ECO:0000313" key="5">
    <source>
        <dbReference type="EMBL" id="MFC3105128.1"/>
    </source>
</evidence>
<reference evidence="6" key="1">
    <citation type="journal article" date="2019" name="Int. J. Syst. Evol. Microbiol.">
        <title>The Global Catalogue of Microorganisms (GCM) 10K type strain sequencing project: providing services to taxonomists for standard genome sequencing and annotation.</title>
        <authorList>
            <consortium name="The Broad Institute Genomics Platform"/>
            <consortium name="The Broad Institute Genome Sequencing Center for Infectious Disease"/>
            <person name="Wu L."/>
            <person name="Ma J."/>
        </authorList>
    </citation>
    <scope>NUCLEOTIDE SEQUENCE [LARGE SCALE GENOMIC DNA]</scope>
    <source>
        <strain evidence="6">KCTC 52640</strain>
    </source>
</reference>
<evidence type="ECO:0000313" key="6">
    <source>
        <dbReference type="Proteomes" id="UP001595462"/>
    </source>
</evidence>
<evidence type="ECO:0000256" key="3">
    <source>
        <dbReference type="ARBA" id="ARBA00022729"/>
    </source>
</evidence>
<dbReference type="EMBL" id="JBHRSS010000007">
    <property type="protein sequence ID" value="MFC3105128.1"/>
    <property type="molecule type" value="Genomic_DNA"/>
</dbReference>
<dbReference type="RefSeq" id="WP_380690688.1">
    <property type="nucleotide sequence ID" value="NZ_JBHRSS010000007.1"/>
</dbReference>
<keyword evidence="3 4" id="KW-0732">Signal</keyword>
<sequence length="337" mass="37114">MRQYTFKSIVFAVGCVVALALPGQAMAANSKPIVIKFSHVVANDTPKGQGAQLLQKLVKEKLGDKVKIEVYPNSSLYDDTKGLNALLTGDVQLLAPSMAKLGQYSSSVQLFDLPFLFDNLEAVTRFEEGDGGQKILKSMQGHNILGLAYWHNGMRQMTANEPLLTPRDARGMKLRVEPSNVLAAQINELHAVPRKMAFGEVYQGMQTGVVDGQGGNTWSNIYSQKWNEVQSDMTESNNGVLDYMLITNAKFWKGLPDDVRTQLDDIIAQVTKSVNDKAGELNQQAKQDIIDAGGTEVHELDKAQLKEWRDAMTPVVEQFSDEIGPDLIKAAQESNQS</sequence>
<organism evidence="5 6">
    <name type="scientific">Salinisphaera aquimarina</name>
    <dbReference type="NCBI Taxonomy" id="2094031"/>
    <lineage>
        <taxon>Bacteria</taxon>
        <taxon>Pseudomonadati</taxon>
        <taxon>Pseudomonadota</taxon>
        <taxon>Gammaproteobacteria</taxon>
        <taxon>Salinisphaerales</taxon>
        <taxon>Salinisphaeraceae</taxon>
        <taxon>Salinisphaera</taxon>
    </lineage>
</organism>
<dbReference type="PANTHER" id="PTHR33376">
    <property type="match status" value="1"/>
</dbReference>
<comment type="caution">
    <text evidence="5">The sequence shown here is derived from an EMBL/GenBank/DDBJ whole genome shotgun (WGS) entry which is preliminary data.</text>
</comment>
<gene>
    <name evidence="5" type="ORF">ACFOSU_14700</name>
</gene>
<proteinExistence type="inferred from homology"/>
<dbReference type="NCBIfam" id="NF037995">
    <property type="entry name" value="TRAP_S1"/>
    <property type="match status" value="1"/>
</dbReference>
<keyword evidence="2" id="KW-0813">Transport</keyword>
<dbReference type="NCBIfam" id="TIGR00787">
    <property type="entry name" value="dctP"/>
    <property type="match status" value="1"/>
</dbReference>
<dbReference type="PANTHER" id="PTHR33376:SF7">
    <property type="entry name" value="C4-DICARBOXYLATE-BINDING PROTEIN DCTB"/>
    <property type="match status" value="1"/>
</dbReference>